<keyword evidence="3" id="KW-1185">Reference proteome</keyword>
<dbReference type="EMBL" id="JBGFUD010000511">
    <property type="protein sequence ID" value="MFH4974681.1"/>
    <property type="molecule type" value="Genomic_DNA"/>
</dbReference>
<protein>
    <recommendedName>
        <fullName evidence="4">NADH dehydrogenase subunit 4</fullName>
    </recommendedName>
</protein>
<name>A0ABD6EB90_9BILA</name>
<evidence type="ECO:0000313" key="3">
    <source>
        <dbReference type="Proteomes" id="UP001608902"/>
    </source>
</evidence>
<dbReference type="AlphaFoldDB" id="A0ABD6EB90"/>
<organism evidence="2 3">
    <name type="scientific">Gnathostoma spinigerum</name>
    <dbReference type="NCBI Taxonomy" id="75299"/>
    <lineage>
        <taxon>Eukaryota</taxon>
        <taxon>Metazoa</taxon>
        <taxon>Ecdysozoa</taxon>
        <taxon>Nematoda</taxon>
        <taxon>Chromadorea</taxon>
        <taxon>Rhabditida</taxon>
        <taxon>Spirurina</taxon>
        <taxon>Gnathostomatomorpha</taxon>
        <taxon>Gnathostomatoidea</taxon>
        <taxon>Gnathostomatidae</taxon>
        <taxon>Gnathostoma</taxon>
    </lineage>
</organism>
<keyword evidence="1" id="KW-0812">Transmembrane</keyword>
<dbReference type="Proteomes" id="UP001608902">
    <property type="component" value="Unassembled WGS sequence"/>
</dbReference>
<evidence type="ECO:0000256" key="1">
    <source>
        <dbReference type="SAM" id="Phobius"/>
    </source>
</evidence>
<accession>A0ABD6EB90</accession>
<proteinExistence type="predicted"/>
<evidence type="ECO:0008006" key="4">
    <source>
        <dbReference type="Google" id="ProtNLM"/>
    </source>
</evidence>
<feature type="transmembrane region" description="Helical" evidence="1">
    <location>
        <begin position="7"/>
        <end position="28"/>
    </location>
</feature>
<sequence>MMFAYSMFYLAYFIVGFPLLITSAFIVMIGKEPVISTFGIYWSFKLLPAVCGNLQLFSVHQKYACWKGMLRINQQFVCFKEFYSSLNIDSLILSDV</sequence>
<feature type="transmembrane region" description="Helical" evidence="1">
    <location>
        <begin position="40"/>
        <end position="59"/>
    </location>
</feature>
<reference evidence="2 3" key="1">
    <citation type="submission" date="2024-08" db="EMBL/GenBank/DDBJ databases">
        <title>Gnathostoma spinigerum genome.</title>
        <authorList>
            <person name="Gonzalez-Bertolin B."/>
            <person name="Monzon S."/>
            <person name="Zaballos A."/>
            <person name="Jimenez P."/>
            <person name="Dekumyoy P."/>
            <person name="Varona S."/>
            <person name="Cuesta I."/>
            <person name="Sumanam S."/>
            <person name="Adisakwattana P."/>
            <person name="Gasser R.B."/>
            <person name="Hernandez-Gonzalez A."/>
            <person name="Young N.D."/>
            <person name="Perteguer M.J."/>
        </authorList>
    </citation>
    <scope>NUCLEOTIDE SEQUENCE [LARGE SCALE GENOMIC DNA]</scope>
    <source>
        <strain evidence="2">AL3</strain>
        <tissue evidence="2">Liver</tissue>
    </source>
</reference>
<evidence type="ECO:0000313" key="2">
    <source>
        <dbReference type="EMBL" id="MFH4974681.1"/>
    </source>
</evidence>
<keyword evidence="1" id="KW-0472">Membrane</keyword>
<comment type="caution">
    <text evidence="2">The sequence shown here is derived from an EMBL/GenBank/DDBJ whole genome shotgun (WGS) entry which is preliminary data.</text>
</comment>
<keyword evidence="1" id="KW-1133">Transmembrane helix</keyword>
<gene>
    <name evidence="2" type="ORF">AB6A40_001390</name>
</gene>